<dbReference type="EMBL" id="MT144100">
    <property type="protein sequence ID" value="QJA48720.1"/>
    <property type="molecule type" value="Genomic_DNA"/>
</dbReference>
<sequence length="378" mass="42479">MGFYQDKVQYGDFAQRLESYESLDRALGMLFGEKYSLLGKNIKDNILRVLQSRQQRPIEPNDPVGLATGYPKQDWMSAAAMAGSAMLPTTASIFAGRKAKTSDTKALARTDVGINAGGMTPAAARQSFGWFKGQEGKWRFEIDDSEAVYVPDIETDHKIALKLQRAGGAKLDDVLKHPELFKAYPELKDINVSKRDLGGPGARYIHEQKEIALDKDTFLSDKAKESLLHEVQHAIQEIEGFARGGSPESMRSVDIESLKPVGTKLFAAWQVVPKEIRRQFPRKPQWGLFVLGKADDVMIDDIESLLDFARNNGLSDTEKAAEVWLEHTKQVPPDALSRYERYHNLLGEKESRDAAARHKLTPEERRTIPPYSTQEYVK</sequence>
<evidence type="ECO:0000313" key="4">
    <source>
        <dbReference type="EMBL" id="QJA58646.1"/>
    </source>
</evidence>
<accession>A0A6H1ZND9</accession>
<protein>
    <recommendedName>
        <fullName evidence="2">Large polyvalent protein associated domain-containing protein</fullName>
    </recommendedName>
</protein>
<feature type="region of interest" description="Disordered" evidence="1">
    <location>
        <begin position="350"/>
        <end position="378"/>
    </location>
</feature>
<name>A0A6H1ZND9_9ZZZZ</name>
<reference evidence="3" key="1">
    <citation type="submission" date="2020-03" db="EMBL/GenBank/DDBJ databases">
        <title>The deep terrestrial virosphere.</title>
        <authorList>
            <person name="Holmfeldt K."/>
            <person name="Nilsson E."/>
            <person name="Simone D."/>
            <person name="Lopez-Fernandez M."/>
            <person name="Wu X."/>
            <person name="de Brujin I."/>
            <person name="Lundin D."/>
            <person name="Andersson A."/>
            <person name="Bertilsson S."/>
            <person name="Dopson M."/>
        </authorList>
    </citation>
    <scope>NUCLEOTIDE SEQUENCE</scope>
    <source>
        <strain evidence="4">MM415B01428</strain>
        <strain evidence="3">TM448A01109</strain>
    </source>
</reference>
<evidence type="ECO:0000256" key="1">
    <source>
        <dbReference type="SAM" id="MobiDB-lite"/>
    </source>
</evidence>
<gene>
    <name evidence="4" type="ORF">MM415B01428_0007</name>
    <name evidence="3" type="ORF">TM448A01109_0006</name>
</gene>
<dbReference type="AlphaFoldDB" id="A0A6H1ZND9"/>
<evidence type="ECO:0000313" key="3">
    <source>
        <dbReference type="EMBL" id="QJA48720.1"/>
    </source>
</evidence>
<dbReference type="EMBL" id="MT141333">
    <property type="protein sequence ID" value="QJA58646.1"/>
    <property type="molecule type" value="Genomic_DNA"/>
</dbReference>
<dbReference type="Pfam" id="PF18838">
    <property type="entry name" value="LPD23"/>
    <property type="match status" value="1"/>
</dbReference>
<organism evidence="3">
    <name type="scientific">viral metagenome</name>
    <dbReference type="NCBI Taxonomy" id="1070528"/>
    <lineage>
        <taxon>unclassified sequences</taxon>
        <taxon>metagenomes</taxon>
        <taxon>organismal metagenomes</taxon>
    </lineage>
</organism>
<dbReference type="InterPro" id="IPR040696">
    <property type="entry name" value="LPD23"/>
</dbReference>
<feature type="compositionally biased region" description="Basic and acidic residues" evidence="1">
    <location>
        <begin position="350"/>
        <end position="367"/>
    </location>
</feature>
<proteinExistence type="predicted"/>
<evidence type="ECO:0000259" key="2">
    <source>
        <dbReference type="Pfam" id="PF18838"/>
    </source>
</evidence>
<feature type="domain" description="Large polyvalent protein associated" evidence="2">
    <location>
        <begin position="93"/>
        <end position="147"/>
    </location>
</feature>